<keyword evidence="2" id="KW-0732">Signal</keyword>
<reference evidence="3 5" key="8">
    <citation type="journal article" date="2007" name="Science">
        <title>Sequence finishing and mapping of Drosophila melanogaster heterochromatin.</title>
        <authorList>
            <person name="Hoskins R.A."/>
            <person name="Carlson J.W."/>
            <person name="Kennedy C."/>
            <person name="Acevedo D."/>
            <person name="Evans-Holm M."/>
            <person name="Frise E."/>
            <person name="Wan K.H."/>
            <person name="Park S."/>
            <person name="Mendez-Lago M."/>
            <person name="Rossi F."/>
            <person name="Villasante A."/>
            <person name="Dimitri P."/>
            <person name="Karpen G.H."/>
            <person name="Celniker S.E."/>
        </authorList>
    </citation>
    <scope>NUCLEOTIDE SEQUENCE [LARGE SCALE GENOMIC DNA]</scope>
    <source>
        <strain evidence="5">Berkeley</strain>
    </source>
</reference>
<organism evidence="3 5">
    <name type="scientific">Drosophila melanogaster</name>
    <name type="common">Fruit fly</name>
    <dbReference type="NCBI Taxonomy" id="7227"/>
    <lineage>
        <taxon>Eukaryota</taxon>
        <taxon>Metazoa</taxon>
        <taxon>Ecdysozoa</taxon>
        <taxon>Arthropoda</taxon>
        <taxon>Hexapoda</taxon>
        <taxon>Insecta</taxon>
        <taxon>Pterygota</taxon>
        <taxon>Neoptera</taxon>
        <taxon>Endopterygota</taxon>
        <taxon>Diptera</taxon>
        <taxon>Brachycera</taxon>
        <taxon>Muscomorpha</taxon>
        <taxon>Ephydroidea</taxon>
        <taxon>Drosophilidae</taxon>
        <taxon>Drosophila</taxon>
        <taxon>Sophophora</taxon>
    </lineage>
</organism>
<dbReference type="SMR" id="Q9VGA8"/>
<feature type="signal peptide" evidence="2">
    <location>
        <begin position="1"/>
        <end position="18"/>
    </location>
</feature>
<dbReference type="GO" id="GO:0042600">
    <property type="term" value="C:egg chorion"/>
    <property type="evidence" value="ECO:0000305"/>
    <property type="project" value="FlyBase"/>
</dbReference>
<dbReference type="STRING" id="7227.FBpp0082038"/>
<evidence type="ECO:0000256" key="1">
    <source>
        <dbReference type="SAM" id="MobiDB-lite"/>
    </source>
</evidence>
<gene>
    <name evidence="3" type="primary">Dmel\CG4066</name>
    <name evidence="3 4" type="ORF">CG4066</name>
    <name evidence="3" type="ORF">Dmel_CG4066</name>
</gene>
<dbReference type="InParanoid" id="Q9VGA8"/>
<feature type="compositionally biased region" description="Low complexity" evidence="1">
    <location>
        <begin position="138"/>
        <end position="207"/>
    </location>
</feature>
<dbReference type="Proteomes" id="UP000000803">
    <property type="component" value="Chromosome 3R"/>
</dbReference>
<sequence>MFLPIATLLLIFTGAAFAADPFNQVEEFVDFEDIDEVANTESEGVTDVPIITATPISIPTSSTKTGLTREYTADGLTTTTSTTLASISTHSSTTATTTTDSSTSHSKTNDSTTDESTTTDFATLSSTTAQASTRILKTTVSTTSSTTTTSTTSPSTSDSTTNNSTTTETTTVPTTSASTTDSRLTSLSTTDSTTSDSTTNEITTSGSTKKDETSTTTSTTADSITSSPNTSDFTTTESITESSTTTRSTSIETSTSSSPTTVSTTIGSTTNNTTTSVSTEDSPTTTTESTTTTEQPSEEEIILALLAENAGALDRFNTQLDAVSAINWKIDAELDNQAEYLDAIEVTEELLRNQTQELLLWEVELLRGVVTSFQNLDIFANRSIEAVSDLTRLQEQNKDRVRNLVDKLNVTQGQILRRTKGLDDRLNFVNQLLLGYIEPKVNSLEDSFDNLNKSQINSLIELKNVPEVRNLTKTSIRKLSFLDNQLALFNQTQENRYYSVEAVIKAWTPTNLKEINDLTHALSISQKRTDLAIAISGSAEYNTETYPTRFISYKGIEDINQSRKTRTPQILGAEDNALESSWNVVAPA</sequence>
<dbReference type="KEGG" id="dme:Dmel_CG4066"/>
<evidence type="ECO:0000313" key="3">
    <source>
        <dbReference type="EMBL" id="AAF54775.1"/>
    </source>
</evidence>
<evidence type="ECO:0000313" key="4">
    <source>
        <dbReference type="FlyBase" id="FBgn0038011"/>
    </source>
</evidence>
<feature type="compositionally biased region" description="Low complexity" evidence="1">
    <location>
        <begin position="214"/>
        <end position="295"/>
    </location>
</feature>
<dbReference type="EMBL" id="AE014297">
    <property type="protein sequence ID" value="AAF54775.1"/>
    <property type="molecule type" value="Genomic_DNA"/>
</dbReference>
<reference evidence="3 5" key="7">
    <citation type="journal article" date="2007" name="Science">
        <title>The Release 5.1 annotation of Drosophila melanogaster heterochromatin.</title>
        <authorList>
            <person name="Smith C.D."/>
            <person name="Shu S."/>
            <person name="Mungall C.J."/>
            <person name="Karpen G.H."/>
        </authorList>
    </citation>
    <scope>NUCLEOTIDE SEQUENCE [LARGE SCALE GENOMIC DNA]</scope>
    <source>
        <strain evidence="5">Berkeley</strain>
    </source>
</reference>
<feature type="region of interest" description="Disordered" evidence="1">
    <location>
        <begin position="138"/>
        <end position="298"/>
    </location>
</feature>
<dbReference type="RefSeq" id="NP_650174.1">
    <property type="nucleotide sequence ID" value="NM_141917.1"/>
</dbReference>
<dbReference type="GeneID" id="41493"/>
<dbReference type="Bgee" id="FBgn0038011">
    <property type="expression patterns" value="Expressed in dorsal appendage forming follicle cell in ovary and 4 other cell types or tissues"/>
</dbReference>
<reference evidence="3 5" key="4">
    <citation type="journal article" date="2002" name="Genome Biol.">
        <title>The transposable elements of the Drosophila melanogaster euchromatin: a genomics perspective.</title>
        <authorList>
            <person name="Kaminker J.S."/>
            <person name="Bergman C.M."/>
            <person name="Kronmiller B."/>
            <person name="Carlson J."/>
            <person name="Svirskas R."/>
            <person name="Patel S."/>
            <person name="Frise E."/>
            <person name="Wheeler D.A."/>
            <person name="Lewis S.E."/>
            <person name="Rubin G.M."/>
            <person name="Ashburner M."/>
            <person name="Celniker S.E."/>
        </authorList>
    </citation>
    <scope>NUCLEOTIDE SEQUENCE [LARGE SCALE GENOMIC DNA]</scope>
    <source>
        <strain evidence="5">Berkeley</strain>
    </source>
</reference>
<reference evidence="3 5" key="9">
    <citation type="journal article" date="2015" name="G3 (Bethesda)">
        <title>Gene Model Annotations for Drosophila melanogaster: Impact of High-Throughput Data.</title>
        <authorList>
            <consortium name="FlyBase Consortium"/>
            <person name="Matthews B.B."/>
            <person name="Dos Santos G."/>
            <person name="Crosby M.A."/>
            <person name="Emmert D.B."/>
            <person name="St Pierre S.E."/>
            <person name="Gramates L.S."/>
            <person name="Zhou P."/>
            <person name="Schroeder A.J."/>
            <person name="Falls K."/>
            <person name="Strelets V."/>
            <person name="Russo S.M."/>
            <person name="Gelbart W.M."/>
            <person name="null"/>
        </authorList>
    </citation>
    <scope>NUCLEOTIDE SEQUENCE [LARGE SCALE GENOMIC DNA]</scope>
    <source>
        <strain evidence="5">Berkeley</strain>
    </source>
</reference>
<dbReference type="OrthoDB" id="7872239at2759"/>
<name>Q9VGA8_DROME</name>
<feature type="region of interest" description="Disordered" evidence="1">
    <location>
        <begin position="87"/>
        <end position="119"/>
    </location>
</feature>
<evidence type="ECO:0000313" key="5">
    <source>
        <dbReference type="Proteomes" id="UP000000803"/>
    </source>
</evidence>
<reference evidence="3 5" key="2">
    <citation type="journal article" date="2002" name="Genome Biol.">
        <title>Finishing a whole-genome shotgun: release 3 of the Drosophila melanogaster euchromatic genome sequence.</title>
        <authorList>
            <person name="Celniker S.E."/>
            <person name="Wheeler D.A."/>
            <person name="Kronmiller B."/>
            <person name="Carlson J.W."/>
            <person name="Halpern A."/>
            <person name="Patel S."/>
            <person name="Adams M."/>
            <person name="Champe M."/>
            <person name="Dugan S.P."/>
            <person name="Frise E."/>
            <person name="Hodgson A."/>
            <person name="George R.A."/>
            <person name="Hoskins R.A."/>
            <person name="Laverty T."/>
            <person name="Muzny D.M."/>
            <person name="Nelson C.R."/>
            <person name="Pacleb J.M."/>
            <person name="Park S."/>
            <person name="Pfeiffer B.D."/>
            <person name="Richards S."/>
            <person name="Sodergren E.J."/>
            <person name="Svirskas R."/>
            <person name="Tabor P.E."/>
            <person name="Wan K."/>
            <person name="Stapleton M."/>
            <person name="Sutton G.G."/>
            <person name="Venter C."/>
            <person name="Weinstock G."/>
            <person name="Scherer S.E."/>
            <person name="Myers E.W."/>
            <person name="Gibbs R.A."/>
            <person name="Rubin G.M."/>
        </authorList>
    </citation>
    <scope>NUCLEOTIDE SEQUENCE [LARGE SCALE GENOMIC DNA]</scope>
    <source>
        <strain evidence="5">Berkeley</strain>
    </source>
</reference>
<reference evidence="3 5" key="6">
    <citation type="journal article" date="2005" name="PLoS Comput. Biol.">
        <title>Combined evidence annotation of transposable elements in genome sequences.</title>
        <authorList>
            <person name="Quesneville H."/>
            <person name="Bergman C.M."/>
            <person name="Andrieu O."/>
            <person name="Autard D."/>
            <person name="Nouaud D."/>
            <person name="Ashburner M."/>
            <person name="Anxolabehere D."/>
        </authorList>
    </citation>
    <scope>NUCLEOTIDE SEQUENCE [LARGE SCALE GENOMIC DNA]</scope>
    <source>
        <strain evidence="5">Berkeley</strain>
    </source>
</reference>
<dbReference type="GO" id="GO:0007304">
    <property type="term" value="P:chorion-containing eggshell formation"/>
    <property type="evidence" value="ECO:0000270"/>
    <property type="project" value="FlyBase"/>
</dbReference>
<dbReference type="VEuPathDB" id="VectorBase:FBgn0038011"/>
<protein>
    <submittedName>
        <fullName evidence="3">Uncharacterized protein</fullName>
    </submittedName>
</protein>
<dbReference type="IntAct" id="Q9VGA8">
    <property type="interactions" value="4"/>
</dbReference>
<reference evidence="3 5" key="3">
    <citation type="journal article" date="2002" name="Genome Biol.">
        <title>Annotation of the Drosophila melanogaster euchromatic genome: a systematic review.</title>
        <authorList>
            <person name="Misra S."/>
            <person name="Crosby M.A."/>
            <person name="Mungall C.J."/>
            <person name="Matthews B.B."/>
            <person name="Campbell K.S."/>
            <person name="Hradecky P."/>
            <person name="Huang Y."/>
            <person name="Kaminker J.S."/>
            <person name="Millburn G.H."/>
            <person name="Prochnik S.E."/>
            <person name="Smith C.D."/>
            <person name="Tupy J.L."/>
            <person name="Whitfied E.J."/>
            <person name="Bayraktaroglu L."/>
            <person name="Berman B.P."/>
            <person name="Bettencourt B.R."/>
            <person name="Celniker S.E."/>
            <person name="de Grey A.D."/>
            <person name="Drysdale R.A."/>
            <person name="Harris N.L."/>
            <person name="Richter J."/>
            <person name="Russo S."/>
            <person name="Schroeder A.J."/>
            <person name="Shu S.Q."/>
            <person name="Stapleton M."/>
            <person name="Yamada C."/>
            <person name="Ashburner M."/>
            <person name="Gelbart W.M."/>
            <person name="Rubin G.M."/>
            <person name="Lewis S.E."/>
        </authorList>
    </citation>
    <scope>GENOME REANNOTATION</scope>
    <source>
        <strain evidence="5">Berkeley</strain>
    </source>
</reference>
<evidence type="ECO:0000256" key="2">
    <source>
        <dbReference type="SAM" id="SignalP"/>
    </source>
</evidence>
<dbReference type="OMA" id="AINWKID"/>
<accession>Q9VGA8</accession>
<reference evidence="3 5" key="5">
    <citation type="journal article" date="2002" name="Genome Biol.">
        <title>Heterochromatic sequences in a Drosophila whole-genome shotgun assembly.</title>
        <authorList>
            <person name="Hoskins R.A."/>
            <person name="Smith C.D."/>
            <person name="Carlson J.W."/>
            <person name="Carvalho A.B."/>
            <person name="Halpern A."/>
            <person name="Kaminker J.S."/>
            <person name="Kennedy C."/>
            <person name="Mungall C.J."/>
            <person name="Sullivan B.A."/>
            <person name="Sutton G.G."/>
            <person name="Yasuhara J.C."/>
            <person name="Wakimoto B.T."/>
            <person name="Myers E.W."/>
            <person name="Celniker S.E."/>
            <person name="Rubin G.M."/>
            <person name="Karpen G.H."/>
        </authorList>
    </citation>
    <scope>NUCLEOTIDE SEQUENCE [LARGE SCALE GENOMIC DNA]</scope>
    <source>
        <strain evidence="5">Berkeley</strain>
    </source>
</reference>
<dbReference type="AlphaFoldDB" id="Q9VGA8"/>
<proteinExistence type="predicted"/>
<dbReference type="PaxDb" id="7227-FBpp0082038"/>
<reference evidence="3 5" key="10">
    <citation type="journal article" date="2015" name="G3 (Bethesda)">
        <title>Gene Model Annotations for Drosophila melanogaster: The Rule-Benders.</title>
        <authorList>
            <consortium name="FlyBase Consortium"/>
            <person name="Crosby M.A."/>
            <person name="Gramates L.S."/>
            <person name="Dos Santos G."/>
            <person name="Matthews B.B."/>
            <person name="St Pierre S.E."/>
            <person name="Zhou P."/>
            <person name="Schroeder A.J."/>
            <person name="Falls K."/>
            <person name="Emmert D.B."/>
            <person name="Russo S.M."/>
            <person name="Gelbart W.M."/>
            <person name="null"/>
        </authorList>
    </citation>
    <scope>NUCLEOTIDE SEQUENCE [LARGE SCALE GENOMIC DNA]</scope>
    <source>
        <strain evidence="5">Berkeley</strain>
    </source>
</reference>
<feature type="chain" id="PRO_5004334659" evidence="2">
    <location>
        <begin position="19"/>
        <end position="588"/>
    </location>
</feature>
<dbReference type="BioGRID-ORCS" id="41493">
    <property type="hits" value="0 hits in 1 CRISPR screen"/>
</dbReference>
<dbReference type="HOGENOM" id="CLU_475910_0_0_1"/>
<dbReference type="PhylomeDB" id="Q9VGA8"/>
<reference evidence="3 5" key="11">
    <citation type="journal article" date="2015" name="Genome Res.">
        <title>The Release 6 reference sequence of the Drosophila melanogaster genome.</title>
        <authorList>
            <person name="Hoskins R.A."/>
            <person name="Carlson J.W."/>
            <person name="Wan K.H."/>
            <person name="Park S."/>
            <person name="Mendez I."/>
            <person name="Galle S.E."/>
            <person name="Booth B.W."/>
            <person name="Pfeiffer B.D."/>
            <person name="George R.A."/>
            <person name="Svirskas R."/>
            <person name="Krzywinski M."/>
            <person name="Schein J."/>
            <person name="Accardo M.C."/>
            <person name="Damia E."/>
            <person name="Messina G."/>
            <person name="Mendez-Lago M."/>
            <person name="de Pablos B."/>
            <person name="Demakova O.V."/>
            <person name="Andreyeva E.N."/>
            <person name="Boldyreva L.V."/>
            <person name="Marra M."/>
            <person name="Carvalho A.B."/>
            <person name="Dimitri P."/>
            <person name="Villasante A."/>
            <person name="Zhimulev I.F."/>
            <person name="Rubin G.M."/>
            <person name="Karpen G.H."/>
            <person name="Celniker S.E."/>
        </authorList>
    </citation>
    <scope>NUCLEOTIDE SEQUENCE [LARGE SCALE GENOMIC DNA]</scope>
    <source>
        <strain evidence="5">Berkeley</strain>
    </source>
</reference>
<keyword evidence="5" id="KW-1185">Reference proteome</keyword>
<dbReference type="FlyBase" id="FBgn0038011">
    <property type="gene designation" value="CG4066"/>
</dbReference>
<reference evidence="3 5" key="1">
    <citation type="journal article" date="2000" name="Science">
        <title>The genome sequence of Drosophila melanogaster.</title>
        <authorList>
            <person name="Adams M.D."/>
            <person name="Celniker S.E."/>
            <person name="Holt R.A."/>
            <person name="Evans C.A."/>
            <person name="Gocayne J.D."/>
            <person name="Amanatides P.G."/>
            <person name="Scherer S.E."/>
            <person name="Li P.W."/>
            <person name="Hoskins R.A."/>
            <person name="Galle R.F."/>
            <person name="George R.A."/>
            <person name="Lewis S.E."/>
            <person name="Richards S."/>
            <person name="Ashburner M."/>
            <person name="Henderson S.N."/>
            <person name="Sutton G.G."/>
            <person name="Wortman J.R."/>
            <person name="Yandell M.D."/>
            <person name="Zhang Q."/>
            <person name="Chen L.X."/>
            <person name="Brandon R.C."/>
            <person name="Rogers Y.H."/>
            <person name="Blazej R.G."/>
            <person name="Champe M."/>
            <person name="Pfeiffer B.D."/>
            <person name="Wan K.H."/>
            <person name="Doyle C."/>
            <person name="Baxter E.G."/>
            <person name="Helt G."/>
            <person name="Nelson C.R."/>
            <person name="Gabor G.L."/>
            <person name="Abril J.F."/>
            <person name="Agbayani A."/>
            <person name="An H.J."/>
            <person name="Andrews-Pfannkoch C."/>
            <person name="Baldwin D."/>
            <person name="Ballew R.M."/>
            <person name="Basu A."/>
            <person name="Baxendale J."/>
            <person name="Bayraktaroglu L."/>
            <person name="Beasley E.M."/>
            <person name="Beeson K.Y."/>
            <person name="Benos P.V."/>
            <person name="Berman B.P."/>
            <person name="Bhandari D."/>
            <person name="Bolshakov S."/>
            <person name="Borkova D."/>
            <person name="Botchan M.R."/>
            <person name="Bouck J."/>
            <person name="Brokstein P."/>
            <person name="Brottier P."/>
            <person name="Burtis K.C."/>
            <person name="Busam D.A."/>
            <person name="Butler H."/>
            <person name="Cadieu E."/>
            <person name="Center A."/>
            <person name="Chandra I."/>
            <person name="Cherry J.M."/>
            <person name="Cawley S."/>
            <person name="Dahlke C."/>
            <person name="Davenport L.B."/>
            <person name="Davies P."/>
            <person name="de Pablos B."/>
            <person name="Delcher A."/>
            <person name="Deng Z."/>
            <person name="Mays A.D."/>
            <person name="Dew I."/>
            <person name="Dietz S.M."/>
            <person name="Dodson K."/>
            <person name="Doup L.E."/>
            <person name="Downes M."/>
            <person name="Dugan-Rocha S."/>
            <person name="Dunkov B.C."/>
            <person name="Dunn P."/>
            <person name="Durbin K.J."/>
            <person name="Evangelista C.C."/>
            <person name="Ferraz C."/>
            <person name="Ferriera S."/>
            <person name="Fleischmann W."/>
            <person name="Fosler C."/>
            <person name="Gabrielian A.E."/>
            <person name="Garg N.S."/>
            <person name="Gelbart W.M."/>
            <person name="Glasser K."/>
            <person name="Glodek A."/>
            <person name="Gong F."/>
            <person name="Gorrell J.H."/>
            <person name="Gu Z."/>
            <person name="Guan P."/>
            <person name="Harris M."/>
            <person name="Harris N.L."/>
            <person name="Harvey D."/>
            <person name="Heiman T.J."/>
            <person name="Hernandez J.R."/>
            <person name="Houck J."/>
            <person name="Hostin D."/>
            <person name="Houston K.A."/>
            <person name="Howland T.J."/>
            <person name="Wei M.H."/>
            <person name="Ibegwam C."/>
            <person name="Jalali M."/>
            <person name="Kalush F."/>
            <person name="Karpen G.H."/>
            <person name="Ke Z."/>
            <person name="Kennison J.A."/>
            <person name="Ketchum K.A."/>
            <person name="Kimmel B.E."/>
            <person name="Kodira C.D."/>
            <person name="Kraft C."/>
            <person name="Kravitz S."/>
            <person name="Kulp D."/>
            <person name="Lai Z."/>
            <person name="Lasko P."/>
            <person name="Lei Y."/>
            <person name="Levitsky A.A."/>
            <person name="Li J."/>
            <person name="Li Z."/>
            <person name="Liang Y."/>
            <person name="Lin X."/>
            <person name="Liu X."/>
            <person name="Mattei B."/>
            <person name="McIntosh T.C."/>
            <person name="McLeod M.P."/>
            <person name="McPherson D."/>
            <person name="Merkulov G."/>
            <person name="Milshina N.V."/>
            <person name="Mobarry C."/>
            <person name="Morris J."/>
            <person name="Moshrefi A."/>
            <person name="Mount S.M."/>
            <person name="Moy M."/>
            <person name="Murphy B."/>
            <person name="Murphy L."/>
            <person name="Muzny D.M."/>
            <person name="Nelson D.L."/>
            <person name="Nelson D.R."/>
            <person name="Nelson K.A."/>
            <person name="Nixon K."/>
            <person name="Nusskern D.R."/>
            <person name="Pacleb J.M."/>
            <person name="Palazzolo M."/>
            <person name="Pittman G.S."/>
            <person name="Pan S."/>
            <person name="Pollard J."/>
            <person name="Puri V."/>
            <person name="Reese M.G."/>
            <person name="Reinert K."/>
            <person name="Remington K."/>
            <person name="Saunders R.D."/>
            <person name="Scheeler F."/>
            <person name="Shen H."/>
            <person name="Shue B.C."/>
            <person name="Siden-Kiamos I."/>
            <person name="Simpson M."/>
            <person name="Skupski M.P."/>
            <person name="Smith T."/>
            <person name="Spier E."/>
            <person name="Spradling A.C."/>
            <person name="Stapleton M."/>
            <person name="Strong R."/>
            <person name="Sun E."/>
            <person name="Svirskas R."/>
            <person name="Tector C."/>
            <person name="Turner R."/>
            <person name="Venter E."/>
            <person name="Wang A.H."/>
            <person name="Wang X."/>
            <person name="Wang Z.Y."/>
            <person name="Wassarman D.A."/>
            <person name="Weinstock G.M."/>
            <person name="Weissenbach J."/>
            <person name="Williams S.M."/>
            <person name="WoodageT"/>
            <person name="Worley K.C."/>
            <person name="Wu D."/>
            <person name="Yang S."/>
            <person name="Yao Q.A."/>
            <person name="Ye J."/>
            <person name="Yeh R.F."/>
            <person name="Zaveri J.S."/>
            <person name="Zhan M."/>
            <person name="Zhang G."/>
            <person name="Zhao Q."/>
            <person name="Zheng L."/>
            <person name="Zheng X.H."/>
            <person name="Zhong F.N."/>
            <person name="Zhong W."/>
            <person name="Zhou X."/>
            <person name="Zhu S."/>
            <person name="Zhu X."/>
            <person name="Smith H.O."/>
            <person name="Gibbs R.A."/>
            <person name="Myers E.W."/>
            <person name="Rubin G.M."/>
            <person name="Venter J.C."/>
        </authorList>
    </citation>
    <scope>NUCLEOTIDE SEQUENCE [LARGE SCALE GENOMIC DNA]</scope>
    <source>
        <strain evidence="5">Berkeley</strain>
    </source>
</reference>
<dbReference type="AGR" id="FB:FBgn0038011"/>
<dbReference type="UCSC" id="CG4066-RA">
    <property type="organism name" value="d. melanogaster"/>
</dbReference>